<evidence type="ECO:0000313" key="2">
    <source>
        <dbReference type="EMBL" id="KAG7302614.1"/>
    </source>
</evidence>
<dbReference type="Proteomes" id="UP000823941">
    <property type="component" value="Chromosome 17"/>
</dbReference>
<feature type="compositionally biased region" description="Polar residues" evidence="1">
    <location>
        <begin position="84"/>
        <end position="93"/>
    </location>
</feature>
<proteinExistence type="predicted"/>
<dbReference type="InterPro" id="IPR026680">
    <property type="entry name" value="CCDC137"/>
</dbReference>
<accession>A0ABQ7QCX8</accession>
<sequence>MGRKIPAKKHHGVKDPVKQQAQRMKKLKTQINAPPTDPDDQPMPRSVARLFGLPEYEPKPKKQFKNKKQSSEVNEAKKPHVKGSSKNPVSSLQRLPGESGRSFSLRINSAIRTLNNDRTDDDYPLDMQDDQDIKGTAMAERNERRARKRKKDAGRAAPGEQGEEKASRGRQLTLRKKAKKEKAAEESNLARAELSYERISFGEVAHAPPALTIKPRKAKQDDGAPRPGRRSLLLTEMLSNKTSTQSKPLPSSKMAAGTGKKSKLRELPAVERMRRERARLAAVTAYRQLKKKNESNLKT</sequence>
<protein>
    <recommendedName>
        <fullName evidence="4">Coiled-coil domain-containing protein 137</fullName>
    </recommendedName>
</protein>
<name>A0ABQ7QCX8_PLUXY</name>
<feature type="compositionally biased region" description="Acidic residues" evidence="1">
    <location>
        <begin position="119"/>
        <end position="130"/>
    </location>
</feature>
<feature type="compositionally biased region" description="Basic residues" evidence="1">
    <location>
        <begin position="1"/>
        <end position="12"/>
    </location>
</feature>
<feature type="region of interest" description="Disordered" evidence="1">
    <location>
        <begin position="1"/>
        <end position="272"/>
    </location>
</feature>
<comment type="caution">
    <text evidence="2">The sequence shown here is derived from an EMBL/GenBank/DDBJ whole genome shotgun (WGS) entry which is preliminary data.</text>
</comment>
<gene>
    <name evidence="2" type="ORF">JYU34_012560</name>
</gene>
<organism evidence="2 3">
    <name type="scientific">Plutella xylostella</name>
    <name type="common">Diamondback moth</name>
    <name type="synonym">Plutella maculipennis</name>
    <dbReference type="NCBI Taxonomy" id="51655"/>
    <lineage>
        <taxon>Eukaryota</taxon>
        <taxon>Metazoa</taxon>
        <taxon>Ecdysozoa</taxon>
        <taxon>Arthropoda</taxon>
        <taxon>Hexapoda</taxon>
        <taxon>Insecta</taxon>
        <taxon>Pterygota</taxon>
        <taxon>Neoptera</taxon>
        <taxon>Endopterygota</taxon>
        <taxon>Lepidoptera</taxon>
        <taxon>Glossata</taxon>
        <taxon>Ditrysia</taxon>
        <taxon>Yponomeutoidea</taxon>
        <taxon>Plutellidae</taxon>
        <taxon>Plutella</taxon>
    </lineage>
</organism>
<evidence type="ECO:0000313" key="3">
    <source>
        <dbReference type="Proteomes" id="UP000823941"/>
    </source>
</evidence>
<dbReference type="PANTHER" id="PTHR21838">
    <property type="entry name" value="COILED-COIL DOMAIN-CONTAINING PROTEIN 137"/>
    <property type="match status" value="1"/>
</dbReference>
<reference evidence="2 3" key="1">
    <citation type="submission" date="2021-06" db="EMBL/GenBank/DDBJ databases">
        <title>A haploid diamondback moth (Plutella xylostella L.) genome assembly resolves 31 chromosomes and identifies a diamide resistance mutation.</title>
        <authorList>
            <person name="Ward C.M."/>
            <person name="Perry K.D."/>
            <person name="Baker G."/>
            <person name="Powis K."/>
            <person name="Heckel D.G."/>
            <person name="Baxter S.W."/>
        </authorList>
    </citation>
    <scope>NUCLEOTIDE SEQUENCE [LARGE SCALE GENOMIC DNA]</scope>
    <source>
        <strain evidence="2 3">LV</strain>
        <tissue evidence="2">Single pupa</tissue>
    </source>
</reference>
<feature type="compositionally biased region" description="Polar residues" evidence="1">
    <location>
        <begin position="101"/>
        <end position="116"/>
    </location>
</feature>
<dbReference type="EMBL" id="JAHIBW010000017">
    <property type="protein sequence ID" value="KAG7302614.1"/>
    <property type="molecule type" value="Genomic_DNA"/>
</dbReference>
<evidence type="ECO:0000256" key="1">
    <source>
        <dbReference type="SAM" id="MobiDB-lite"/>
    </source>
</evidence>
<dbReference type="PANTHER" id="PTHR21838:SF2">
    <property type="entry name" value="COILED-COIL DOMAIN-CONTAINING PROTEIN 137"/>
    <property type="match status" value="1"/>
</dbReference>
<feature type="compositionally biased region" description="Polar residues" evidence="1">
    <location>
        <begin position="237"/>
        <end position="249"/>
    </location>
</feature>
<keyword evidence="3" id="KW-1185">Reference proteome</keyword>
<evidence type="ECO:0008006" key="4">
    <source>
        <dbReference type="Google" id="ProtNLM"/>
    </source>
</evidence>